<feature type="coiled-coil region" evidence="4">
    <location>
        <begin position="550"/>
        <end position="616"/>
    </location>
</feature>
<evidence type="ECO:0000256" key="2">
    <source>
        <dbReference type="ARBA" id="ARBA00022490"/>
    </source>
</evidence>
<keyword evidence="2" id="KW-0963">Cytoplasm</keyword>
<keyword evidence="4" id="KW-0175">Coiled coil</keyword>
<evidence type="ECO:0000313" key="7">
    <source>
        <dbReference type="EMBL" id="TNN10265.1"/>
    </source>
</evidence>
<feature type="compositionally biased region" description="Basic and acidic residues" evidence="5">
    <location>
        <begin position="137"/>
        <end position="156"/>
    </location>
</feature>
<dbReference type="PROSITE" id="PS50800">
    <property type="entry name" value="SAP"/>
    <property type="match status" value="1"/>
</dbReference>
<accession>A0A4Z2D191</accession>
<dbReference type="GO" id="GO:0005737">
    <property type="term" value="C:cytoplasm"/>
    <property type="evidence" value="ECO:0007669"/>
    <property type="project" value="UniProtKB-SubCell"/>
</dbReference>
<feature type="region of interest" description="Disordered" evidence="5">
    <location>
        <begin position="470"/>
        <end position="489"/>
    </location>
</feature>
<reference evidence="7 8" key="1">
    <citation type="submission" date="2019-03" db="EMBL/GenBank/DDBJ databases">
        <title>An improved genome assembly of the fluke Schistosoma japonicum.</title>
        <authorList>
            <person name="Hu W."/>
            <person name="Luo F."/>
            <person name="Yin M."/>
            <person name="Mo X."/>
            <person name="Sun C."/>
            <person name="Wu Q."/>
            <person name="Zhu B."/>
            <person name="Xiang M."/>
            <person name="Wang J."/>
            <person name="Wang Y."/>
            <person name="Zhang T."/>
            <person name="Xu B."/>
            <person name="Zheng H."/>
            <person name="Feng Z."/>
        </authorList>
    </citation>
    <scope>NUCLEOTIDE SEQUENCE [LARGE SCALE GENOMIC DNA]</scope>
    <source>
        <strain evidence="7">HuSjv2</strain>
        <tissue evidence="7">Worms</tissue>
    </source>
</reference>
<feature type="region of interest" description="Disordered" evidence="5">
    <location>
        <begin position="523"/>
        <end position="549"/>
    </location>
</feature>
<dbReference type="InterPro" id="IPR025223">
    <property type="entry name" value="S1-like_RNA-bd_dom"/>
</dbReference>
<name>A0A4Z2D191_SCHJA</name>
<organism evidence="7 8">
    <name type="scientific">Schistosoma japonicum</name>
    <name type="common">Blood fluke</name>
    <dbReference type="NCBI Taxonomy" id="6182"/>
    <lineage>
        <taxon>Eukaryota</taxon>
        <taxon>Metazoa</taxon>
        <taxon>Spiralia</taxon>
        <taxon>Lophotrochozoa</taxon>
        <taxon>Platyhelminthes</taxon>
        <taxon>Trematoda</taxon>
        <taxon>Digenea</taxon>
        <taxon>Strigeidida</taxon>
        <taxon>Schistosomatoidea</taxon>
        <taxon>Schistosomatidae</taxon>
        <taxon>Schistosoma</taxon>
    </lineage>
</organism>
<keyword evidence="3" id="KW-0597">Phosphoprotein</keyword>
<dbReference type="SMART" id="SM01122">
    <property type="entry name" value="DBC1"/>
    <property type="match status" value="1"/>
</dbReference>
<dbReference type="Pfam" id="PF14443">
    <property type="entry name" value="DBC1"/>
    <property type="match status" value="1"/>
</dbReference>
<comment type="subcellular location">
    <subcellularLocation>
        <location evidence="1">Cytoplasm</location>
    </subcellularLocation>
</comment>
<evidence type="ECO:0000256" key="4">
    <source>
        <dbReference type="SAM" id="Coils"/>
    </source>
</evidence>
<evidence type="ECO:0000256" key="5">
    <source>
        <dbReference type="SAM" id="MobiDB-lite"/>
    </source>
</evidence>
<feature type="compositionally biased region" description="Basic and acidic residues" evidence="5">
    <location>
        <begin position="80"/>
        <end position="92"/>
    </location>
</feature>
<dbReference type="InterPro" id="IPR025954">
    <property type="entry name" value="DBC1/CARP1_inactive_NUDIX"/>
</dbReference>
<dbReference type="Proteomes" id="UP000311919">
    <property type="component" value="Unassembled WGS sequence"/>
</dbReference>
<dbReference type="PANTHER" id="PTHR14304:SF11">
    <property type="entry name" value="SAP DOMAIN-CONTAINING PROTEIN"/>
    <property type="match status" value="1"/>
</dbReference>
<dbReference type="PANTHER" id="PTHR14304">
    <property type="entry name" value="CELL DIVISION CYCLE AND APOPTOSIS REGULATOR PROTEIN"/>
    <property type="match status" value="1"/>
</dbReference>
<dbReference type="Pfam" id="PF14444">
    <property type="entry name" value="S1-like"/>
    <property type="match status" value="1"/>
</dbReference>
<evidence type="ECO:0000259" key="6">
    <source>
        <dbReference type="PROSITE" id="PS50800"/>
    </source>
</evidence>
<dbReference type="InterPro" id="IPR025224">
    <property type="entry name" value="CCAR1/CCAR2"/>
</dbReference>
<evidence type="ECO:0000256" key="3">
    <source>
        <dbReference type="ARBA" id="ARBA00022553"/>
    </source>
</evidence>
<dbReference type="AlphaFoldDB" id="A0A4Z2D191"/>
<gene>
    <name evidence="7" type="ORF">EWB00_005534</name>
</gene>
<comment type="caution">
    <text evidence="7">The sequence shown here is derived from an EMBL/GenBank/DDBJ whole genome shotgun (WGS) entry which is preliminary data.</text>
</comment>
<feature type="region of interest" description="Disordered" evidence="5">
    <location>
        <begin position="625"/>
        <end position="647"/>
    </location>
</feature>
<feature type="coiled-coil region" evidence="4">
    <location>
        <begin position="910"/>
        <end position="965"/>
    </location>
</feature>
<dbReference type="OrthoDB" id="21006at2759"/>
<proteinExistence type="predicted"/>
<dbReference type="EMBL" id="SKCS01000364">
    <property type="protein sequence ID" value="TNN10265.1"/>
    <property type="molecule type" value="Genomic_DNA"/>
</dbReference>
<protein>
    <submittedName>
        <fullName evidence="7">Cell cycle and apoptosis regulator protein isoform 1</fullName>
    </submittedName>
</protein>
<dbReference type="Gene3D" id="1.10.720.30">
    <property type="entry name" value="SAP domain"/>
    <property type="match status" value="1"/>
</dbReference>
<feature type="region of interest" description="Disordered" evidence="5">
    <location>
        <begin position="80"/>
        <end position="173"/>
    </location>
</feature>
<sequence>MFVAGTGSMMTAEASSHQLVGYVTKMYPTFGYINNEIFFQRKCVIGPMVEVGDNVAASAVYQPHMPIKWSAEKVWRVEERRGKSREKADESNYWKSQSPHKHSPRDSYSKPTSRERDTHPTNADQRRADKKRCQAQNRDEDRSIKKSPVRERRRSPLDLASTRHSSPTSGLYCRTPINPKRMLNMKEYLFSDLQRRFPNVLPPVDLYRVRCNWQESFPLLQPFHPHYTTTFQIIKDPENTCEETLQSYSSDSGFAAYVLLLSLPAMAELMEKIVVRAESPSRVRGSLRKYIKILAVGKVDERLKAIGGSWNPDLDGSDPATNPQTLINTAIRNCKQLIGLDLSYCTQWHRFLEFRYSRTEGSTAQPTSVLFPGSQLWGRPATESNDVIPPSKPFHQIVVYFIPNVWSLMPADEEWSTIKLAYENVLASKEPNVFPLAPSSLKKFSGLESASKETSDGKLKLVVEMDSNSLKSPAQDNLCEDPNASKMDEGNKSILQAPVEHDGSALSTADQESVSKIANTPEAEDGFESMGPKNISIQGNPNQEGTEKCQKKLHTEINLANMKVSELREQLKARNLPTEGVRAQLLTRLKMAIQEEEQKESAIKAEKEKMEQAKALQLVTIDKSPQVPEEQVKPVNAESGSKPKTDVPKLALRDLPSIIILRKKNADFTVQSVGLDVVMDSKSDFMDSRSYEFMFCIHTIFDMLRRDSVFTLFRALVTAADRGICAKPRKRSEPDYAAKRARLERGERTSVAKDEEFKEIPLFTTDLSLLFACTILDTSYKSYFLSSEVEDFILSLGLPISRYQLRSLIYKVLDHGRFHYRSLTDSEEPLSLANKSSVIFSDIDDDEYLLELVRGGDAILDDQIDFQPSGSIIVLQKSDESVNSQATHPEEYFHHIRTSEREQCKLMTQIRLQEQEIARLRASVADFTELRDRLSRTASTMEDYRRRYRDERDKVDSLARVLEQQASVLDACRSALRQASCRFHNRHSVNDSSKQSKRSLSPCSVTSNKDSVKSTKKIKTSDSSKVDPPLLDSLNEESVSNVADSEFRTAENTCEQAALISGVHSDVLGNLTNGFKTDGVWVGCNDDENATKAVDQKCSAVPTEPHINLSMLLFVFHFLDLNCVHTVY</sequence>
<feature type="region of interest" description="Disordered" evidence="5">
    <location>
        <begin position="986"/>
        <end position="1032"/>
    </location>
</feature>
<feature type="compositionally biased region" description="Polar residues" evidence="5">
    <location>
        <begin position="990"/>
        <end position="1008"/>
    </location>
</feature>
<dbReference type="GO" id="GO:0006355">
    <property type="term" value="P:regulation of DNA-templated transcription"/>
    <property type="evidence" value="ECO:0007669"/>
    <property type="project" value="InterPro"/>
</dbReference>
<dbReference type="GO" id="GO:0005634">
    <property type="term" value="C:nucleus"/>
    <property type="evidence" value="ECO:0007669"/>
    <property type="project" value="TreeGrafter"/>
</dbReference>
<dbReference type="Pfam" id="PF02037">
    <property type="entry name" value="SAP"/>
    <property type="match status" value="1"/>
</dbReference>
<feature type="compositionally biased region" description="Polar residues" evidence="5">
    <location>
        <begin position="535"/>
        <end position="544"/>
    </location>
</feature>
<dbReference type="STRING" id="6182.A0A4Z2D191"/>
<evidence type="ECO:0000256" key="1">
    <source>
        <dbReference type="ARBA" id="ARBA00004496"/>
    </source>
</evidence>
<evidence type="ECO:0000313" key="8">
    <source>
        <dbReference type="Proteomes" id="UP000311919"/>
    </source>
</evidence>
<dbReference type="InterPro" id="IPR036361">
    <property type="entry name" value="SAP_dom_sf"/>
</dbReference>
<feature type="compositionally biased region" description="Basic and acidic residues" evidence="5">
    <location>
        <begin position="104"/>
        <end position="127"/>
    </location>
</feature>
<keyword evidence="8" id="KW-1185">Reference proteome</keyword>
<feature type="domain" description="SAP" evidence="6">
    <location>
        <begin position="559"/>
        <end position="593"/>
    </location>
</feature>
<dbReference type="InterPro" id="IPR003034">
    <property type="entry name" value="SAP_dom"/>
</dbReference>
<dbReference type="SUPFAM" id="SSF68906">
    <property type="entry name" value="SAP domain"/>
    <property type="match status" value="1"/>
</dbReference>
<dbReference type="SMART" id="SM00513">
    <property type="entry name" value="SAP"/>
    <property type="match status" value="1"/>
</dbReference>